<name>A0A9W5Y600_9CLOT</name>
<feature type="transmembrane region" description="Helical" evidence="1">
    <location>
        <begin position="205"/>
        <end position="226"/>
    </location>
</feature>
<keyword evidence="1" id="KW-0472">Membrane</keyword>
<dbReference type="AlphaFoldDB" id="A0A9W5Y600"/>
<reference evidence="2" key="1">
    <citation type="journal article" date="2023" name="Int. J. Syst. Evol. Microbiol.">
        <title>&lt;i&gt;Clostridium folliculivorans&lt;/i&gt; sp. nov., isolated from soil samples of an organic paddy in Japan.</title>
        <authorList>
            <person name="Tazawa J."/>
            <person name="Kobayashi H."/>
            <person name="Tanizawa Y."/>
            <person name="Uchino A."/>
            <person name="Tanaka F."/>
            <person name="Urashima Y."/>
            <person name="Miura S."/>
            <person name="Sakamoto M."/>
            <person name="Ohkuma M."/>
            <person name="Tohno M."/>
        </authorList>
    </citation>
    <scope>NUCLEOTIDE SEQUENCE</scope>
    <source>
        <strain evidence="2">D1-1</strain>
    </source>
</reference>
<evidence type="ECO:0000313" key="2">
    <source>
        <dbReference type="EMBL" id="GKU27205.1"/>
    </source>
</evidence>
<sequence>MIIKNYINKKTIFSLIAITLFLLIMGSYTKASAQEDIQKKVTIISKNNDGSLGGFSDKDGFWYPGRTLEKQFSIKNGDNSEIEFDKISVNIQSVSNFAVNKVFNSDEEIYREFLKNLKVQLKEGNDILFDGTFEDFNNKGALLNTPIKIKGNSEDELSLRIHFQEESGNIFEDLQNLFNLSIQYISKDGSAVSGDITTLPQTGSIYNFITLVVIGLLLSGIGFMILGYREETSLKKEDK</sequence>
<dbReference type="RefSeq" id="WP_261854075.1">
    <property type="nucleotide sequence ID" value="NZ_BQXY01000010.1"/>
</dbReference>
<keyword evidence="1" id="KW-1133">Transmembrane helix</keyword>
<protein>
    <recommendedName>
        <fullName evidence="4">Gram-positive cocci surface proteins LPxTG domain-containing protein</fullName>
    </recommendedName>
</protein>
<dbReference type="EMBL" id="BQXY01000010">
    <property type="protein sequence ID" value="GKU27205.1"/>
    <property type="molecule type" value="Genomic_DNA"/>
</dbReference>
<proteinExistence type="predicted"/>
<evidence type="ECO:0000256" key="1">
    <source>
        <dbReference type="SAM" id="Phobius"/>
    </source>
</evidence>
<evidence type="ECO:0000313" key="3">
    <source>
        <dbReference type="Proteomes" id="UP001057868"/>
    </source>
</evidence>
<organism evidence="2 3">
    <name type="scientific">Clostridium folliculivorans</name>
    <dbReference type="NCBI Taxonomy" id="2886038"/>
    <lineage>
        <taxon>Bacteria</taxon>
        <taxon>Bacillati</taxon>
        <taxon>Bacillota</taxon>
        <taxon>Clostridia</taxon>
        <taxon>Eubacteriales</taxon>
        <taxon>Clostridiaceae</taxon>
        <taxon>Clostridium</taxon>
    </lineage>
</organism>
<dbReference type="NCBIfam" id="TIGR01167">
    <property type="entry name" value="LPXTG_anchor"/>
    <property type="match status" value="1"/>
</dbReference>
<comment type="caution">
    <text evidence="2">The sequence shown here is derived from an EMBL/GenBank/DDBJ whole genome shotgun (WGS) entry which is preliminary data.</text>
</comment>
<dbReference type="Proteomes" id="UP001057868">
    <property type="component" value="Unassembled WGS sequence"/>
</dbReference>
<evidence type="ECO:0008006" key="4">
    <source>
        <dbReference type="Google" id="ProtNLM"/>
    </source>
</evidence>
<keyword evidence="1" id="KW-0812">Transmembrane</keyword>
<keyword evidence="3" id="KW-1185">Reference proteome</keyword>
<gene>
    <name evidence="2" type="ORF">CFOLD11_40320</name>
</gene>
<accession>A0A9W5Y600</accession>